<dbReference type="OrthoDB" id="5364171at2759"/>
<evidence type="ECO:0000313" key="2">
    <source>
        <dbReference type="Proteomes" id="UP000076532"/>
    </source>
</evidence>
<keyword evidence="2" id="KW-1185">Reference proteome</keyword>
<reference evidence="1 2" key="1">
    <citation type="journal article" date="2016" name="Mol. Biol. Evol.">
        <title>Comparative Genomics of Early-Diverging Mushroom-Forming Fungi Provides Insights into the Origins of Lignocellulose Decay Capabilities.</title>
        <authorList>
            <person name="Nagy L.G."/>
            <person name="Riley R."/>
            <person name="Tritt A."/>
            <person name="Adam C."/>
            <person name="Daum C."/>
            <person name="Floudas D."/>
            <person name="Sun H."/>
            <person name="Yadav J.S."/>
            <person name="Pangilinan J."/>
            <person name="Larsson K.H."/>
            <person name="Matsuura K."/>
            <person name="Barry K."/>
            <person name="Labutti K."/>
            <person name="Kuo R."/>
            <person name="Ohm R.A."/>
            <person name="Bhattacharya S.S."/>
            <person name="Shirouzu T."/>
            <person name="Yoshinaga Y."/>
            <person name="Martin F.M."/>
            <person name="Grigoriev I.V."/>
            <person name="Hibbett D.S."/>
        </authorList>
    </citation>
    <scope>NUCLEOTIDE SEQUENCE [LARGE SCALE GENOMIC DNA]</scope>
    <source>
        <strain evidence="1 2">CBS 109695</strain>
    </source>
</reference>
<accession>A0A166EA32</accession>
<name>A0A166EA32_9AGAM</name>
<dbReference type="AlphaFoldDB" id="A0A166EA32"/>
<protein>
    <submittedName>
        <fullName evidence="1">Uncharacterized protein</fullName>
    </submittedName>
</protein>
<proteinExistence type="predicted"/>
<organism evidence="1 2">
    <name type="scientific">Athelia psychrophila</name>
    <dbReference type="NCBI Taxonomy" id="1759441"/>
    <lineage>
        <taxon>Eukaryota</taxon>
        <taxon>Fungi</taxon>
        <taxon>Dikarya</taxon>
        <taxon>Basidiomycota</taxon>
        <taxon>Agaricomycotina</taxon>
        <taxon>Agaricomycetes</taxon>
        <taxon>Agaricomycetidae</taxon>
        <taxon>Atheliales</taxon>
        <taxon>Atheliaceae</taxon>
        <taxon>Athelia</taxon>
    </lineage>
</organism>
<evidence type="ECO:0000313" key="1">
    <source>
        <dbReference type="EMBL" id="KZP15552.1"/>
    </source>
</evidence>
<sequence>MAPFYAYIVNVADEGTWRLLAIFANCAVADEWWRAVSTSSFSQSVSRVSPQFYTHDASKFNMFDFFYNSTSKPLADNFRGRMLITLINDRGGRDMPIIPSQDITDNINGGGYYIRSISNRASCWYYDAQINAIRLSDTERTRFRVAICDGCLPEGTIMVGEDRVSLCIGDQHVCVEKSGQLTAGAGDLGDFRLCELESASFDIKDGTVVYAGSNASSLKQARWELAC</sequence>
<dbReference type="EMBL" id="KV417603">
    <property type="protein sequence ID" value="KZP15552.1"/>
    <property type="molecule type" value="Genomic_DNA"/>
</dbReference>
<dbReference type="Proteomes" id="UP000076532">
    <property type="component" value="Unassembled WGS sequence"/>
</dbReference>
<gene>
    <name evidence="1" type="ORF">FIBSPDRAFT_832737</name>
</gene>